<feature type="domain" description="Bifunctional inhibitor/plant lipid transfer protein/seed storage helical" evidence="6">
    <location>
        <begin position="30"/>
        <end position="113"/>
    </location>
</feature>
<dbReference type="EMBL" id="JAVIJP010000099">
    <property type="protein sequence ID" value="KAL3615790.1"/>
    <property type="molecule type" value="Genomic_DNA"/>
</dbReference>
<dbReference type="Gene3D" id="1.10.110.10">
    <property type="entry name" value="Plant lipid-transfer and hydrophobic proteins"/>
    <property type="match status" value="1"/>
</dbReference>
<evidence type="ECO:0000313" key="8">
    <source>
        <dbReference type="Proteomes" id="UP001632038"/>
    </source>
</evidence>
<dbReference type="InterPro" id="IPR000528">
    <property type="entry name" value="Plant_nsLTP"/>
</dbReference>
<keyword evidence="5" id="KW-0732">Signal</keyword>
<gene>
    <name evidence="7" type="ORF">CASFOL_040084</name>
</gene>
<keyword evidence="2 4" id="KW-0813">Transport</keyword>
<dbReference type="GO" id="GO:0008289">
    <property type="term" value="F:lipid binding"/>
    <property type="evidence" value="ECO:0007669"/>
    <property type="project" value="UniProtKB-KW"/>
</dbReference>
<keyword evidence="8" id="KW-1185">Reference proteome</keyword>
<name>A0ABD3BG63_9LAMI</name>
<dbReference type="InterPro" id="IPR016140">
    <property type="entry name" value="Bifunc_inhib/LTP/seed_store"/>
</dbReference>
<dbReference type="SMART" id="SM00499">
    <property type="entry name" value="AAI"/>
    <property type="match status" value="1"/>
</dbReference>
<accession>A0ABD3BG63</accession>
<dbReference type="SUPFAM" id="SSF47699">
    <property type="entry name" value="Bifunctional inhibitor/lipid-transfer protein/seed storage 2S albumin"/>
    <property type="match status" value="1"/>
</dbReference>
<evidence type="ECO:0000256" key="3">
    <source>
        <dbReference type="ARBA" id="ARBA00023121"/>
    </source>
</evidence>
<comment type="similarity">
    <text evidence="1 4">Belongs to the plant LTP family.</text>
</comment>
<evidence type="ECO:0000313" key="7">
    <source>
        <dbReference type="EMBL" id="KAL3615790.1"/>
    </source>
</evidence>
<keyword evidence="3 4" id="KW-0446">Lipid-binding</keyword>
<evidence type="ECO:0000256" key="2">
    <source>
        <dbReference type="ARBA" id="ARBA00022448"/>
    </source>
</evidence>
<sequence>MALTKVNACLVMMFYLVITVPPHAEAAITCAGVLSSLSPCIAYVQRGGPVPPSCCDGLSALNNAAPTTPDIQAACTCIKSLVPSIGANPTYVNSLPGICHVNIPYKYSASLDCSTVTR</sequence>
<proteinExistence type="inferred from homology"/>
<reference evidence="8" key="1">
    <citation type="journal article" date="2024" name="IScience">
        <title>Strigolactones Initiate the Formation of Haustorium-like Structures in Castilleja.</title>
        <authorList>
            <person name="Buerger M."/>
            <person name="Peterson D."/>
            <person name="Chory J."/>
        </authorList>
    </citation>
    <scope>NUCLEOTIDE SEQUENCE [LARGE SCALE GENOMIC DNA]</scope>
</reference>
<dbReference type="Pfam" id="PF00234">
    <property type="entry name" value="Tryp_alpha_amyl"/>
    <property type="match status" value="1"/>
</dbReference>
<feature type="chain" id="PRO_5044750326" description="Non-specific lipid-transfer protein" evidence="5">
    <location>
        <begin position="27"/>
        <end position="118"/>
    </location>
</feature>
<dbReference type="PANTHER" id="PTHR33076">
    <property type="entry name" value="NON-SPECIFIC LIPID-TRANSFER PROTEIN 2-RELATED"/>
    <property type="match status" value="1"/>
</dbReference>
<dbReference type="CDD" id="cd01960">
    <property type="entry name" value="nsLTP1"/>
    <property type="match status" value="1"/>
</dbReference>
<dbReference type="InterPro" id="IPR036312">
    <property type="entry name" value="Bifun_inhib/LTP/seed_sf"/>
</dbReference>
<evidence type="ECO:0000256" key="1">
    <source>
        <dbReference type="ARBA" id="ARBA00009748"/>
    </source>
</evidence>
<feature type="signal peptide" evidence="5">
    <location>
        <begin position="1"/>
        <end position="26"/>
    </location>
</feature>
<organism evidence="7 8">
    <name type="scientific">Castilleja foliolosa</name>
    <dbReference type="NCBI Taxonomy" id="1961234"/>
    <lineage>
        <taxon>Eukaryota</taxon>
        <taxon>Viridiplantae</taxon>
        <taxon>Streptophyta</taxon>
        <taxon>Embryophyta</taxon>
        <taxon>Tracheophyta</taxon>
        <taxon>Spermatophyta</taxon>
        <taxon>Magnoliopsida</taxon>
        <taxon>eudicotyledons</taxon>
        <taxon>Gunneridae</taxon>
        <taxon>Pentapetalae</taxon>
        <taxon>asterids</taxon>
        <taxon>lamiids</taxon>
        <taxon>Lamiales</taxon>
        <taxon>Orobanchaceae</taxon>
        <taxon>Pedicularideae</taxon>
        <taxon>Castillejinae</taxon>
        <taxon>Castilleja</taxon>
    </lineage>
</organism>
<comment type="function">
    <text evidence="4">Plant non-specific lipid-transfer proteins transfer phospholipids as well as galactolipids across membranes. May play a role in wax or cutin deposition in the cell walls of expanding epidermal cells and certain secretory tissues.</text>
</comment>
<evidence type="ECO:0000256" key="5">
    <source>
        <dbReference type="SAM" id="SignalP"/>
    </source>
</evidence>
<comment type="caution">
    <text evidence="7">The sequence shown here is derived from an EMBL/GenBank/DDBJ whole genome shotgun (WGS) entry which is preliminary data.</text>
</comment>
<protein>
    <recommendedName>
        <fullName evidence="4">Non-specific lipid-transfer protein</fullName>
    </recommendedName>
</protein>
<dbReference type="Proteomes" id="UP001632038">
    <property type="component" value="Unassembled WGS sequence"/>
</dbReference>
<dbReference type="AlphaFoldDB" id="A0ABD3BG63"/>
<evidence type="ECO:0000259" key="6">
    <source>
        <dbReference type="SMART" id="SM00499"/>
    </source>
</evidence>
<evidence type="ECO:0000256" key="4">
    <source>
        <dbReference type="RuleBase" id="RU000628"/>
    </source>
</evidence>
<dbReference type="PRINTS" id="PR00382">
    <property type="entry name" value="LIPIDTRNSFER"/>
</dbReference>